<feature type="domain" description="Pus10 THUMP" evidence="7">
    <location>
        <begin position="79"/>
        <end position="153"/>
    </location>
</feature>
<evidence type="ECO:0000256" key="1">
    <source>
        <dbReference type="ARBA" id="ARBA00009652"/>
    </source>
</evidence>
<dbReference type="HAMAP" id="MF_01893">
    <property type="entry name" value="Pus10_arch"/>
    <property type="match status" value="1"/>
</dbReference>
<dbReference type="EC" id="5.4.99.25" evidence="5"/>
<reference evidence="8 9" key="2">
    <citation type="journal article" date="2014" name="Int. J. Syst. Evol. Microbiol.">
        <title>Methanobacterium paludis sp. nov. and a novel strain of Methanobacterium lacus isolated from northern peatlands.</title>
        <authorList>
            <person name="Cadillo-Quiroz H."/>
            <person name="Brauer S.L."/>
            <person name="Goodson N."/>
            <person name="Yavitt J.B."/>
            <person name="Zinder S.H."/>
        </authorList>
    </citation>
    <scope>NUCLEOTIDE SEQUENCE [LARGE SCALE GENOMIC DNA]</scope>
    <source>
        <strain evidence="8 9">AL-21</strain>
    </source>
</reference>
<comment type="function">
    <text evidence="5">Responsible for synthesis of pseudouridine from uracil-54 and uracil-55 in the psi GC loop of transfer RNAs.</text>
</comment>
<reference evidence="9" key="1">
    <citation type="submission" date="2011-02" db="EMBL/GenBank/DDBJ databases">
        <title>Complete sequence of Methanobacterium sp. AL-21.</title>
        <authorList>
            <consortium name="US DOE Joint Genome Institute"/>
            <person name="Lucas S."/>
            <person name="Copeland A."/>
            <person name="Lapidus A."/>
            <person name="Cheng J.-F."/>
            <person name="Goodwin L."/>
            <person name="Pitluck S."/>
            <person name="Chertkov O."/>
            <person name="Detter J.C."/>
            <person name="Han C."/>
            <person name="Tapia R."/>
            <person name="Land M."/>
            <person name="Hauser L."/>
            <person name="Kyrpides N."/>
            <person name="Ivanova N."/>
            <person name="Mikhailova N."/>
            <person name="Pagani I."/>
            <person name="Cadillo-Quiroz H."/>
            <person name="Imachi H."/>
            <person name="Zinder S."/>
            <person name="Liu W."/>
            <person name="Woyke T."/>
        </authorList>
    </citation>
    <scope>NUCLEOTIDE SEQUENCE [LARGE SCALE GENOMIC DNA]</scope>
    <source>
        <strain evidence="9">AL-21</strain>
    </source>
</reference>
<feature type="active site" description="Nucleophile" evidence="5">
    <location>
        <position position="234"/>
    </location>
</feature>
<proteinExistence type="inferred from homology"/>
<dbReference type="InterPro" id="IPR048741">
    <property type="entry name" value="Pus10-like_C"/>
</dbReference>
<comment type="catalytic activity">
    <reaction evidence="5">
        <text>uridine(55) in tRNA = pseudouridine(55) in tRNA</text>
        <dbReference type="Rhea" id="RHEA:42532"/>
        <dbReference type="Rhea" id="RHEA-COMP:10101"/>
        <dbReference type="Rhea" id="RHEA-COMP:10102"/>
        <dbReference type="ChEBI" id="CHEBI:65314"/>
        <dbReference type="ChEBI" id="CHEBI:65315"/>
        <dbReference type="EC" id="5.4.99.25"/>
    </reaction>
</comment>
<dbReference type="PANTHER" id="PTHR21568">
    <property type="entry name" value="TRNA PSEUDOURIDINE SYNTHASE PUS10"/>
    <property type="match status" value="1"/>
</dbReference>
<dbReference type="Gene3D" id="3.30.70.3190">
    <property type="match status" value="1"/>
</dbReference>
<name>F0T7W0_METLA</name>
<dbReference type="OrthoDB" id="10348at2157"/>
<dbReference type="Pfam" id="PF21238">
    <property type="entry name" value="Pus10_C"/>
    <property type="match status" value="1"/>
</dbReference>
<accession>F0T7W0</accession>
<keyword evidence="2 5" id="KW-0819">tRNA processing</keyword>
<dbReference type="InterPro" id="IPR039894">
    <property type="entry name" value="Pus10-like"/>
</dbReference>
<feature type="binding site" evidence="5">
    <location>
        <position position="302"/>
    </location>
    <ligand>
        <name>substrate</name>
    </ligand>
</feature>
<dbReference type="FunFam" id="3.30.70.2510:FF:000001">
    <property type="entry name" value="tRNA pseudouridine synthase Pus10"/>
    <property type="match status" value="1"/>
</dbReference>
<evidence type="ECO:0000259" key="7">
    <source>
        <dbReference type="Pfam" id="PF22023"/>
    </source>
</evidence>
<dbReference type="EMBL" id="CP002551">
    <property type="protein sequence ID" value="ADZ08447.1"/>
    <property type="molecule type" value="Genomic_DNA"/>
</dbReference>
<dbReference type="GeneID" id="10276621"/>
<evidence type="ECO:0000313" key="8">
    <source>
        <dbReference type="EMBL" id="ADZ08447.1"/>
    </source>
</evidence>
<dbReference type="GO" id="GO:0031119">
    <property type="term" value="P:tRNA pseudouridine synthesis"/>
    <property type="evidence" value="ECO:0007669"/>
    <property type="project" value="UniProtKB-UniRule"/>
</dbReference>
<dbReference type="SUPFAM" id="SSF55120">
    <property type="entry name" value="Pseudouridine synthase"/>
    <property type="match status" value="1"/>
</dbReference>
<evidence type="ECO:0000259" key="6">
    <source>
        <dbReference type="Pfam" id="PF21238"/>
    </source>
</evidence>
<dbReference type="HOGENOM" id="CLU_028780_2_0_2"/>
<dbReference type="KEGG" id="mel:Metbo_0195"/>
<evidence type="ECO:0000313" key="9">
    <source>
        <dbReference type="Proteomes" id="UP000007490"/>
    </source>
</evidence>
<evidence type="ECO:0000256" key="2">
    <source>
        <dbReference type="ARBA" id="ARBA00022694"/>
    </source>
</evidence>
<dbReference type="RefSeq" id="WP_013643798.1">
    <property type="nucleotide sequence ID" value="NC_015216.1"/>
</dbReference>
<evidence type="ECO:0000256" key="4">
    <source>
        <dbReference type="ARBA" id="ARBA00023235"/>
    </source>
</evidence>
<comment type="similarity">
    <text evidence="1 5">Belongs to the pseudouridine synthase Pus10 family.</text>
</comment>
<dbReference type="InterPro" id="IPR020103">
    <property type="entry name" value="PsdUridine_synth_cat_dom_sf"/>
</dbReference>
<keyword evidence="4 5" id="KW-0413">Isomerase</keyword>
<organism evidence="8 9">
    <name type="scientific">Methanobacterium lacus (strain AL-21)</name>
    <dbReference type="NCBI Taxonomy" id="877455"/>
    <lineage>
        <taxon>Archaea</taxon>
        <taxon>Methanobacteriati</taxon>
        <taxon>Methanobacteriota</taxon>
        <taxon>Methanomada group</taxon>
        <taxon>Methanobacteria</taxon>
        <taxon>Methanobacteriales</taxon>
        <taxon>Methanobacteriaceae</taxon>
        <taxon>Methanobacterium</taxon>
    </lineage>
</organism>
<comment type="catalytic activity">
    <reaction evidence="5">
        <text>uridine(54) in tRNA = pseudouridine(54) in tRNA</text>
        <dbReference type="Rhea" id="RHEA:57876"/>
        <dbReference type="Rhea" id="RHEA-COMP:10193"/>
        <dbReference type="Rhea" id="RHEA-COMP:14141"/>
        <dbReference type="ChEBI" id="CHEBI:65314"/>
        <dbReference type="ChEBI" id="CHEBI:65315"/>
    </reaction>
</comment>
<dbReference type="AlphaFoldDB" id="F0T7W0"/>
<sequence>METLIHDKLISAMDLTQGNICNHCLGRIFSKEMEGPGNVIRGERLKQSLEDLDETYSKEDKCWICEDLFDNMDNMMQQALKTVEDEEINFSNFLVGCRVDPDVLEREEYLHQKLGANVENIKKEINREFGKKLASILSKEVEFDSPNLVFMADFKSEKVKITINPIFIESKYRKLVRDIPQTKWPCNRCKGRGCEKCNFTGKMYPVTVEELISDVMIKAAKGTGAKFHGAGREDIDVRMLGSGRTFVLEILEPKIRELDLETLQEEVNNYAESKVEISEMKYVPRNRKAEIKQSSTDTYKVYKALVEVDDEIDPTALDSLKSLDIINQRTPIRVSHRRADKIRTRKIRKLDYNWLEPKIFEITLECEGGLYIKELISGDENRSKPSVAEVLGTNARCVQLDVLEVNI</sequence>
<protein>
    <recommendedName>
        <fullName evidence="5">tRNA pseudouridine synthase Pus10</fullName>
        <ecNumber evidence="5">5.4.99.25</ecNumber>
    </recommendedName>
    <alternativeName>
        <fullName evidence="5">tRNA pseudouridine 54/55 synthase</fullName>
        <shortName evidence="5">Psi54/55 synthase</shortName>
    </alternativeName>
</protein>
<keyword evidence="9" id="KW-1185">Reference proteome</keyword>
<dbReference type="GO" id="GO:0160148">
    <property type="term" value="F:tRNA pseudouridine(55) synthase activity"/>
    <property type="evidence" value="ECO:0007669"/>
    <property type="project" value="UniProtKB-EC"/>
</dbReference>
<feature type="domain" description="Pus10-like C-terminal" evidence="6">
    <location>
        <begin position="167"/>
        <end position="406"/>
    </location>
</feature>
<gene>
    <name evidence="5" type="primary">pus10</name>
    <name evidence="8" type="ordered locus">Metbo_0195</name>
</gene>
<keyword evidence="3 5" id="KW-0694">RNA-binding</keyword>
<dbReference type="PANTHER" id="PTHR21568:SF0">
    <property type="entry name" value="TRNA PSEUDOURIDINE SYNTHASE PUS10"/>
    <property type="match status" value="1"/>
</dbReference>
<dbReference type="Proteomes" id="UP000007490">
    <property type="component" value="Chromosome"/>
</dbReference>
<dbReference type="InterPro" id="IPR005912">
    <property type="entry name" value="Pus10"/>
</dbReference>
<dbReference type="NCBIfam" id="TIGR01213">
    <property type="entry name" value="pseudo_Pus10arc"/>
    <property type="match status" value="1"/>
</dbReference>
<dbReference type="eggNOG" id="arCOG01015">
    <property type="taxonomic scope" value="Archaea"/>
</dbReference>
<dbReference type="InterPro" id="IPR055174">
    <property type="entry name" value="Pus10_THUMP_arc"/>
</dbReference>
<dbReference type="Pfam" id="PF22023">
    <property type="entry name" value="Pus10_THUMP_arc"/>
    <property type="match status" value="1"/>
</dbReference>
<dbReference type="Gene3D" id="3.30.70.2510">
    <property type="match status" value="1"/>
</dbReference>
<evidence type="ECO:0000256" key="5">
    <source>
        <dbReference type="HAMAP-Rule" id="MF_01893"/>
    </source>
</evidence>
<dbReference type="GO" id="GO:0000049">
    <property type="term" value="F:tRNA binding"/>
    <property type="evidence" value="ECO:0007669"/>
    <property type="project" value="InterPro"/>
</dbReference>
<evidence type="ECO:0000256" key="3">
    <source>
        <dbReference type="ARBA" id="ARBA00022884"/>
    </source>
</evidence>
<feature type="binding site" evidence="5">
    <location>
        <position position="371"/>
    </location>
    <ligand>
        <name>substrate</name>
    </ligand>
</feature>
<dbReference type="STRING" id="877455.Metbo_0195"/>